<dbReference type="PANTHER" id="PTHR11895">
    <property type="entry name" value="TRANSAMIDASE"/>
    <property type="match status" value="1"/>
</dbReference>
<dbReference type="Gene3D" id="3.90.1300.10">
    <property type="entry name" value="Amidase signature (AS) domain"/>
    <property type="match status" value="1"/>
</dbReference>
<dbReference type="PANTHER" id="PTHR11895:SF7">
    <property type="entry name" value="GLUTAMYL-TRNA(GLN) AMIDOTRANSFERASE SUBUNIT A, MITOCHONDRIAL"/>
    <property type="match status" value="1"/>
</dbReference>
<dbReference type="SUPFAM" id="SSF75304">
    <property type="entry name" value="Amidase signature (AS) enzymes"/>
    <property type="match status" value="1"/>
</dbReference>
<dbReference type="PROSITE" id="PS00571">
    <property type="entry name" value="AMIDASES"/>
    <property type="match status" value="1"/>
</dbReference>
<sequence length="380" mass="40161">MTALLARYELGSIGGLRVAVKDSVDVEGVPTRLGSAACETVTPATAHAEIVHNILSAGHQIIGKTLMHELAFGVTGINHYSGTPVNTLYPDLIPGGSSSGSAVAVADGTADFAIGTDTGGSVRVPAACCGVFGFKPTFGRVSRQGVWPTETSLDCVGPFAATLSVLEKAEQALDPSFNLDVITKKKFHFGLVADTSARSEVATALQHYLKQSGVSQASLSLPLMEDAFLAGLDVINAETALACKTFLDTGRVGLDVAERLRKAAQTTAGQVAVAEHVRDRFSRQLDARFEVFDVLVMPALPDYPLRREEAFAGATDLRMTALVRPFNLSGHPALVIPFEVGGLPIGIQLIGRKGADEEVFLAARELVQRSASLNNNKYTQ</sequence>
<gene>
    <name evidence="3" type="ORF">CLV44_11583</name>
</gene>
<evidence type="ECO:0000313" key="3">
    <source>
        <dbReference type="EMBL" id="PSL12914.1"/>
    </source>
</evidence>
<organism evidence="3 4">
    <name type="scientific">Marinobacterium halophilum</name>
    <dbReference type="NCBI Taxonomy" id="267374"/>
    <lineage>
        <taxon>Bacteria</taxon>
        <taxon>Pseudomonadati</taxon>
        <taxon>Pseudomonadota</taxon>
        <taxon>Gammaproteobacteria</taxon>
        <taxon>Oceanospirillales</taxon>
        <taxon>Oceanospirillaceae</taxon>
        <taxon>Marinobacterium</taxon>
    </lineage>
</organism>
<feature type="domain" description="Amidase" evidence="2">
    <location>
        <begin position="8"/>
        <end position="172"/>
    </location>
</feature>
<comment type="caution">
    <text evidence="3">The sequence shown here is derived from an EMBL/GenBank/DDBJ whole genome shotgun (WGS) entry which is preliminary data.</text>
</comment>
<feature type="domain" description="Amidase" evidence="2">
    <location>
        <begin position="242"/>
        <end position="359"/>
    </location>
</feature>
<name>A0A2P8ETY4_9GAMM</name>
<dbReference type="Proteomes" id="UP000242133">
    <property type="component" value="Unassembled WGS sequence"/>
</dbReference>
<dbReference type="InterPro" id="IPR020556">
    <property type="entry name" value="Amidase_CS"/>
</dbReference>
<protein>
    <submittedName>
        <fullName evidence="3">Amidase</fullName>
    </submittedName>
</protein>
<dbReference type="GO" id="GO:0003824">
    <property type="term" value="F:catalytic activity"/>
    <property type="evidence" value="ECO:0007669"/>
    <property type="project" value="InterPro"/>
</dbReference>
<accession>A0A2P8ETY4</accession>
<dbReference type="InterPro" id="IPR023631">
    <property type="entry name" value="Amidase_dom"/>
</dbReference>
<evidence type="ECO:0000259" key="2">
    <source>
        <dbReference type="Pfam" id="PF01425"/>
    </source>
</evidence>
<proteinExistence type="inferred from homology"/>
<dbReference type="Pfam" id="PF01425">
    <property type="entry name" value="Amidase"/>
    <property type="match status" value="2"/>
</dbReference>
<evidence type="ECO:0000256" key="1">
    <source>
        <dbReference type="ARBA" id="ARBA00009199"/>
    </source>
</evidence>
<reference evidence="3 4" key="1">
    <citation type="submission" date="2018-03" db="EMBL/GenBank/DDBJ databases">
        <title>Genomic Encyclopedia of Archaeal and Bacterial Type Strains, Phase II (KMG-II): from individual species to whole genera.</title>
        <authorList>
            <person name="Goeker M."/>
        </authorList>
    </citation>
    <scope>NUCLEOTIDE SEQUENCE [LARGE SCALE GENOMIC DNA]</scope>
    <source>
        <strain evidence="3 4">DSM 17586</strain>
    </source>
</reference>
<dbReference type="InterPro" id="IPR000120">
    <property type="entry name" value="Amidase"/>
</dbReference>
<keyword evidence="4" id="KW-1185">Reference proteome</keyword>
<dbReference type="InterPro" id="IPR036928">
    <property type="entry name" value="AS_sf"/>
</dbReference>
<dbReference type="EMBL" id="PYGI01000015">
    <property type="protein sequence ID" value="PSL12914.1"/>
    <property type="molecule type" value="Genomic_DNA"/>
</dbReference>
<evidence type="ECO:0000313" key="4">
    <source>
        <dbReference type="Proteomes" id="UP000242133"/>
    </source>
</evidence>
<dbReference type="OrthoDB" id="8872210at2"/>
<dbReference type="AlphaFoldDB" id="A0A2P8ETY4"/>
<comment type="similarity">
    <text evidence="1">Belongs to the amidase family.</text>
</comment>